<dbReference type="Proteomes" id="UP001501169">
    <property type="component" value="Unassembled WGS sequence"/>
</dbReference>
<dbReference type="PANTHER" id="PTHR37838:SF1">
    <property type="entry name" value="NA(+)-TRANSLOCATING NADH-QUINONE REDUCTASE SUBUNIT C"/>
    <property type="match status" value="1"/>
</dbReference>
<dbReference type="EC" id="7.2.1.1" evidence="16 17"/>
<keyword evidence="6 16" id="KW-0288">FMN</keyword>
<keyword evidence="11 16" id="KW-0915">Sodium</keyword>
<dbReference type="RefSeq" id="WP_134051812.1">
    <property type="nucleotide sequence ID" value="NZ_BAAAEO010000003.1"/>
</dbReference>
<dbReference type="InterPro" id="IPR007329">
    <property type="entry name" value="FMN-bd"/>
</dbReference>
<accession>A0ABN1DTQ5</accession>
<evidence type="ECO:0000256" key="5">
    <source>
        <dbReference type="ARBA" id="ARBA00022630"/>
    </source>
</evidence>
<keyword evidence="10 16" id="KW-0520">NAD</keyword>
<keyword evidence="7 16" id="KW-0812">Transmembrane</keyword>
<evidence type="ECO:0000256" key="9">
    <source>
        <dbReference type="ARBA" id="ARBA00022989"/>
    </source>
</evidence>
<keyword evidence="12 16" id="KW-0406">Ion transport</keyword>
<comment type="function">
    <text evidence="16">NQR complex catalyzes the reduction of ubiquinone-1 to ubiquinol by two successive reactions, coupled with the transport of Na(+) ions from the cytoplasm to the periplasm. NqrA to NqrE are probably involved in the second step, the conversion of ubisemiquinone to ubiquinol.</text>
</comment>
<dbReference type="PANTHER" id="PTHR37838">
    <property type="entry name" value="NA(+)-TRANSLOCATING NADH-QUINONE REDUCTASE SUBUNIT C"/>
    <property type="match status" value="1"/>
</dbReference>
<comment type="similarity">
    <text evidence="16 17">Belongs to the NqrC family.</text>
</comment>
<keyword evidence="2 16" id="KW-1003">Cell membrane</keyword>
<feature type="modified residue" description="FMN phosphoryl threonine" evidence="16">
    <location>
        <position position="227"/>
    </location>
</feature>
<comment type="caution">
    <text evidence="19">The sequence shown here is derived from an EMBL/GenBank/DDBJ whole genome shotgun (WGS) entry which is preliminary data.</text>
</comment>
<name>A0ABN1DTQ5_9GAMM</name>
<dbReference type="NCBIfam" id="NF003746">
    <property type="entry name" value="PRK05346.1-1"/>
    <property type="match status" value="1"/>
</dbReference>
<keyword evidence="13 16" id="KW-0830">Ubiquinone</keyword>
<evidence type="ECO:0000256" key="17">
    <source>
        <dbReference type="PIRNR" id="PIRNR009437"/>
    </source>
</evidence>
<evidence type="ECO:0000313" key="20">
    <source>
        <dbReference type="Proteomes" id="UP001501169"/>
    </source>
</evidence>
<evidence type="ECO:0000256" key="11">
    <source>
        <dbReference type="ARBA" id="ARBA00023053"/>
    </source>
</evidence>
<evidence type="ECO:0000256" key="6">
    <source>
        <dbReference type="ARBA" id="ARBA00022643"/>
    </source>
</evidence>
<evidence type="ECO:0000256" key="1">
    <source>
        <dbReference type="ARBA" id="ARBA00022448"/>
    </source>
</evidence>
<keyword evidence="15 16" id="KW-0739">Sodium transport</keyword>
<evidence type="ECO:0000256" key="7">
    <source>
        <dbReference type="ARBA" id="ARBA00022692"/>
    </source>
</evidence>
<keyword evidence="4 16" id="KW-0597">Phosphoprotein</keyword>
<evidence type="ECO:0000256" key="3">
    <source>
        <dbReference type="ARBA" id="ARBA00022519"/>
    </source>
</evidence>
<dbReference type="NCBIfam" id="TIGR01938">
    <property type="entry name" value="nqrC"/>
    <property type="match status" value="1"/>
</dbReference>
<protein>
    <recommendedName>
        <fullName evidence="16 17">Na(+)-translocating NADH-quinone reductase subunit C</fullName>
        <shortName evidence="16 17">Na(+)-NQR subunit C</shortName>
        <shortName evidence="16 17">Na(+)-translocating NQR subunit C</shortName>
        <ecNumber evidence="16 17">7.2.1.1</ecNumber>
    </recommendedName>
    <alternativeName>
        <fullName evidence="16 17">NQR complex subunit C</fullName>
    </alternativeName>
    <alternativeName>
        <fullName evidence="16 17">NQR-1 subunit C</fullName>
    </alternativeName>
</protein>
<organism evidence="19 20">
    <name type="scientific">Rheinheimera aquimaris</name>
    <dbReference type="NCBI Taxonomy" id="412437"/>
    <lineage>
        <taxon>Bacteria</taxon>
        <taxon>Pseudomonadati</taxon>
        <taxon>Pseudomonadota</taxon>
        <taxon>Gammaproteobacteria</taxon>
        <taxon>Chromatiales</taxon>
        <taxon>Chromatiaceae</taxon>
        <taxon>Rheinheimera</taxon>
    </lineage>
</organism>
<evidence type="ECO:0000259" key="18">
    <source>
        <dbReference type="SMART" id="SM00900"/>
    </source>
</evidence>
<keyword evidence="3" id="KW-0997">Cell inner membrane</keyword>
<keyword evidence="9 16" id="KW-1133">Transmembrane helix</keyword>
<keyword evidence="5 16" id="KW-0285">Flavoprotein</keyword>
<comment type="catalytic activity">
    <reaction evidence="16 17">
        <text>a ubiquinone + n Na(+)(in) + NADH + H(+) = a ubiquinol + n Na(+)(out) + NAD(+)</text>
        <dbReference type="Rhea" id="RHEA:47748"/>
        <dbReference type="Rhea" id="RHEA-COMP:9565"/>
        <dbReference type="Rhea" id="RHEA-COMP:9566"/>
        <dbReference type="ChEBI" id="CHEBI:15378"/>
        <dbReference type="ChEBI" id="CHEBI:16389"/>
        <dbReference type="ChEBI" id="CHEBI:17976"/>
        <dbReference type="ChEBI" id="CHEBI:29101"/>
        <dbReference type="ChEBI" id="CHEBI:57540"/>
        <dbReference type="ChEBI" id="CHEBI:57945"/>
        <dbReference type="EC" id="7.2.1.1"/>
    </reaction>
</comment>
<evidence type="ECO:0000256" key="13">
    <source>
        <dbReference type="ARBA" id="ARBA00023075"/>
    </source>
</evidence>
<proteinExistence type="inferred from homology"/>
<comment type="cofactor">
    <cofactor evidence="16 17">
        <name>FMN</name>
        <dbReference type="ChEBI" id="CHEBI:58210"/>
    </cofactor>
</comment>
<keyword evidence="20" id="KW-1185">Reference proteome</keyword>
<reference evidence="19 20" key="1">
    <citation type="journal article" date="2019" name="Int. J. Syst. Evol. Microbiol.">
        <title>The Global Catalogue of Microorganisms (GCM) 10K type strain sequencing project: providing services to taxonomists for standard genome sequencing and annotation.</title>
        <authorList>
            <consortium name="The Broad Institute Genomics Platform"/>
            <consortium name="The Broad Institute Genome Sequencing Center for Infectious Disease"/>
            <person name="Wu L."/>
            <person name="Ma J."/>
        </authorList>
    </citation>
    <scope>NUCLEOTIDE SEQUENCE [LARGE SCALE GENOMIC DNA]</scope>
    <source>
        <strain evidence="19 20">JCM 14331</strain>
    </source>
</reference>
<comment type="subcellular location">
    <subcellularLocation>
        <location evidence="16">Cell membrane</location>
        <topology evidence="16">Single-pass membrane protein</topology>
    </subcellularLocation>
</comment>
<comment type="caution">
    <text evidence="16">Lacks conserved residue(s) required for the propagation of feature annotation.</text>
</comment>
<evidence type="ECO:0000256" key="12">
    <source>
        <dbReference type="ARBA" id="ARBA00023065"/>
    </source>
</evidence>
<keyword evidence="8 16" id="KW-1278">Translocase</keyword>
<feature type="transmembrane region" description="Helical" evidence="16">
    <location>
        <begin position="12"/>
        <end position="33"/>
    </location>
</feature>
<evidence type="ECO:0000256" key="4">
    <source>
        <dbReference type="ARBA" id="ARBA00022553"/>
    </source>
</evidence>
<evidence type="ECO:0000256" key="16">
    <source>
        <dbReference type="HAMAP-Rule" id="MF_00427"/>
    </source>
</evidence>
<evidence type="ECO:0000256" key="14">
    <source>
        <dbReference type="ARBA" id="ARBA00023136"/>
    </source>
</evidence>
<evidence type="ECO:0000256" key="10">
    <source>
        <dbReference type="ARBA" id="ARBA00023027"/>
    </source>
</evidence>
<evidence type="ECO:0000313" key="19">
    <source>
        <dbReference type="EMBL" id="GAA0551981.1"/>
    </source>
</evidence>
<sequence length="261" mass="27714">MSSNNDSISKTLIVVISLCLVCAVIVSTAAVQLRPQQTANKLLDSQKNVLAVTGLLSGSDIAALYSKHIEERFVDLDSGELVDKPKDYDYRKAMKDPATSERLSGDEDIASIKTRANVAPVYFAYENGVESGELSAIVLPIHGYGLWSTMHAFLALGPDGTTIQGLNYYEQGETAGLGGEVQNPKWSAQFVGKKLLDQSGQPAIKVVKPGNASADSAFEVDGLSGATLTSNGVQHTFDFWAGAKGFAPFLAKVRDGALNNG</sequence>
<keyword evidence="1 16" id="KW-0813">Transport</keyword>
<feature type="domain" description="FMN-binding" evidence="18">
    <location>
        <begin position="145"/>
        <end position="244"/>
    </location>
</feature>
<dbReference type="HAMAP" id="MF_00427">
    <property type="entry name" value="NqrC"/>
    <property type="match status" value="1"/>
</dbReference>
<dbReference type="SMART" id="SM00900">
    <property type="entry name" value="FMN_bind"/>
    <property type="match status" value="1"/>
</dbReference>
<dbReference type="EMBL" id="BAAAEO010000003">
    <property type="protein sequence ID" value="GAA0551981.1"/>
    <property type="molecule type" value="Genomic_DNA"/>
</dbReference>
<evidence type="ECO:0000256" key="2">
    <source>
        <dbReference type="ARBA" id="ARBA00022475"/>
    </source>
</evidence>
<keyword evidence="14 16" id="KW-0472">Membrane</keyword>
<dbReference type="InterPro" id="IPR010204">
    <property type="entry name" value="NqrC"/>
</dbReference>
<dbReference type="PIRSF" id="PIRSF009437">
    <property type="entry name" value="NQR-1_subunit_C"/>
    <property type="match status" value="1"/>
</dbReference>
<evidence type="ECO:0000256" key="15">
    <source>
        <dbReference type="ARBA" id="ARBA00023201"/>
    </source>
</evidence>
<comment type="subunit">
    <text evidence="16 17">Composed of six subunits; NqrA, NqrB, NqrC, NqrD, NqrE and NqrF.</text>
</comment>
<evidence type="ECO:0000256" key="8">
    <source>
        <dbReference type="ARBA" id="ARBA00022967"/>
    </source>
</evidence>
<gene>
    <name evidence="16" type="primary">nqrC</name>
    <name evidence="19" type="ORF">GCM10009098_19580</name>
</gene>
<dbReference type="Pfam" id="PF04205">
    <property type="entry name" value="FMN_bind"/>
    <property type="match status" value="1"/>
</dbReference>
<dbReference type="NCBIfam" id="NF003749">
    <property type="entry name" value="PRK05346.1-5"/>
    <property type="match status" value="1"/>
</dbReference>